<organism evidence="5 6">
    <name type="scientific">Chryseolinea soli</name>
    <dbReference type="NCBI Taxonomy" id="2321403"/>
    <lineage>
        <taxon>Bacteria</taxon>
        <taxon>Pseudomonadati</taxon>
        <taxon>Bacteroidota</taxon>
        <taxon>Cytophagia</taxon>
        <taxon>Cytophagales</taxon>
        <taxon>Fulvivirgaceae</taxon>
        <taxon>Chryseolinea</taxon>
    </lineage>
</organism>
<dbReference type="RefSeq" id="WP_119755101.1">
    <property type="nucleotide sequence ID" value="NZ_CP032382.1"/>
</dbReference>
<dbReference type="EMBL" id="CP032382">
    <property type="protein sequence ID" value="AYB31840.1"/>
    <property type="molecule type" value="Genomic_DNA"/>
</dbReference>
<dbReference type="InterPro" id="IPR009057">
    <property type="entry name" value="Homeodomain-like_sf"/>
</dbReference>
<feature type="domain" description="HTH araC/xylS-type" evidence="4">
    <location>
        <begin position="178"/>
        <end position="276"/>
    </location>
</feature>
<dbReference type="PROSITE" id="PS01124">
    <property type="entry name" value="HTH_ARAC_FAMILY_2"/>
    <property type="match status" value="1"/>
</dbReference>
<evidence type="ECO:0000259" key="4">
    <source>
        <dbReference type="PROSITE" id="PS01124"/>
    </source>
</evidence>
<dbReference type="Proteomes" id="UP000266183">
    <property type="component" value="Chromosome"/>
</dbReference>
<dbReference type="InterPro" id="IPR018062">
    <property type="entry name" value="HTH_AraC-typ_CS"/>
</dbReference>
<dbReference type="Gene3D" id="2.60.120.10">
    <property type="entry name" value="Jelly Rolls"/>
    <property type="match status" value="1"/>
</dbReference>
<evidence type="ECO:0000313" key="6">
    <source>
        <dbReference type="Proteomes" id="UP000266183"/>
    </source>
</evidence>
<dbReference type="PANTHER" id="PTHR43280">
    <property type="entry name" value="ARAC-FAMILY TRANSCRIPTIONAL REGULATOR"/>
    <property type="match status" value="1"/>
</dbReference>
<dbReference type="AlphaFoldDB" id="A0A385SQQ0"/>
<dbReference type="SMART" id="SM00342">
    <property type="entry name" value="HTH_ARAC"/>
    <property type="match status" value="1"/>
</dbReference>
<protein>
    <submittedName>
        <fullName evidence="5">AraC family transcriptional regulator</fullName>
    </submittedName>
</protein>
<dbReference type="GO" id="GO:0043565">
    <property type="term" value="F:sequence-specific DNA binding"/>
    <property type="evidence" value="ECO:0007669"/>
    <property type="project" value="InterPro"/>
</dbReference>
<proteinExistence type="predicted"/>
<sequence>MKAVFEKVRAHEESSVTAFDYQGPVFDAPFHFHPEYELTYIVKSKGIRYVGNHISPFAEDDLVLIGSNVPHYWKSDKTKTTVARSLVIQWNDEIIQPLKEFAAIASLLKRAERGIKFDNVFARRVKSKLQEIIDSKGVNRYLQLLALLEELTHQKKVAFLSTPDHTFTLSHDVHDRLKCVQEYVHENYTRRITLAEMASQVSMTEQSFSRFFSNAMRKPFFSYLNEYRVQVAARLLAEGSTPVAQVGYGTGFESLPFFYRQFKKYKNTSPLQFRKLQMSGPS</sequence>
<dbReference type="InterPro" id="IPR011051">
    <property type="entry name" value="RmlC_Cupin_sf"/>
</dbReference>
<keyword evidence="3" id="KW-0804">Transcription</keyword>
<dbReference type="Gene3D" id="1.10.10.60">
    <property type="entry name" value="Homeodomain-like"/>
    <property type="match status" value="2"/>
</dbReference>
<keyword evidence="2" id="KW-0238">DNA-binding</keyword>
<reference evidence="6" key="1">
    <citation type="submission" date="2018-09" db="EMBL/GenBank/DDBJ databases">
        <title>Chryseolinea sp. KIS68-18 isolated from soil.</title>
        <authorList>
            <person name="Weon H.-Y."/>
            <person name="Kwon S.-W."/>
            <person name="Lee S.A."/>
        </authorList>
    </citation>
    <scope>NUCLEOTIDE SEQUENCE [LARGE SCALE GENOMIC DNA]</scope>
    <source>
        <strain evidence="6">KIS68-18</strain>
    </source>
</reference>
<keyword evidence="6" id="KW-1185">Reference proteome</keyword>
<dbReference type="OrthoDB" id="792101at2"/>
<dbReference type="CDD" id="cd06976">
    <property type="entry name" value="cupin_MtlR-like_N"/>
    <property type="match status" value="1"/>
</dbReference>
<keyword evidence="1" id="KW-0805">Transcription regulation</keyword>
<dbReference type="GO" id="GO:0003700">
    <property type="term" value="F:DNA-binding transcription factor activity"/>
    <property type="evidence" value="ECO:0007669"/>
    <property type="project" value="InterPro"/>
</dbReference>
<dbReference type="InterPro" id="IPR018060">
    <property type="entry name" value="HTH_AraC"/>
</dbReference>
<dbReference type="InterPro" id="IPR014710">
    <property type="entry name" value="RmlC-like_jellyroll"/>
</dbReference>
<dbReference type="Pfam" id="PF12833">
    <property type="entry name" value="HTH_18"/>
    <property type="match status" value="1"/>
</dbReference>
<dbReference type="SUPFAM" id="SSF51182">
    <property type="entry name" value="RmlC-like cupins"/>
    <property type="match status" value="1"/>
</dbReference>
<evidence type="ECO:0000256" key="1">
    <source>
        <dbReference type="ARBA" id="ARBA00023015"/>
    </source>
</evidence>
<evidence type="ECO:0000313" key="5">
    <source>
        <dbReference type="EMBL" id="AYB31840.1"/>
    </source>
</evidence>
<dbReference type="PANTHER" id="PTHR43280:SF27">
    <property type="entry name" value="TRANSCRIPTIONAL REGULATOR MTLR"/>
    <property type="match status" value="1"/>
</dbReference>
<evidence type="ECO:0000256" key="3">
    <source>
        <dbReference type="ARBA" id="ARBA00023163"/>
    </source>
</evidence>
<name>A0A385SQQ0_9BACT</name>
<dbReference type="KEGG" id="chk:D4L85_15265"/>
<accession>A0A385SQQ0</accession>
<gene>
    <name evidence="5" type="ORF">D4L85_15265</name>
</gene>
<evidence type="ECO:0000256" key="2">
    <source>
        <dbReference type="ARBA" id="ARBA00023125"/>
    </source>
</evidence>
<dbReference type="PROSITE" id="PS00041">
    <property type="entry name" value="HTH_ARAC_FAMILY_1"/>
    <property type="match status" value="1"/>
</dbReference>
<dbReference type="SUPFAM" id="SSF46689">
    <property type="entry name" value="Homeodomain-like"/>
    <property type="match status" value="2"/>
</dbReference>